<dbReference type="PANTHER" id="PTHR43056:SF5">
    <property type="entry name" value="PEPTIDASE S9 PROLYL OLIGOPEPTIDASE CATALYTIC DOMAIN-CONTAINING PROTEIN"/>
    <property type="match status" value="1"/>
</dbReference>
<dbReference type="Gene3D" id="2.120.10.30">
    <property type="entry name" value="TolB, C-terminal domain"/>
    <property type="match status" value="1"/>
</dbReference>
<gene>
    <name evidence="3" type="ORF">L3556_03895</name>
</gene>
<dbReference type="InterPro" id="IPR029058">
    <property type="entry name" value="AB_hydrolase_fold"/>
</dbReference>
<dbReference type="Gene3D" id="3.40.50.1820">
    <property type="entry name" value="alpha/beta hydrolase"/>
    <property type="match status" value="1"/>
</dbReference>
<dbReference type="InterPro" id="IPR011042">
    <property type="entry name" value="6-blade_b-propeller_TolB-like"/>
</dbReference>
<evidence type="ECO:0000259" key="2">
    <source>
        <dbReference type="Pfam" id="PF00326"/>
    </source>
</evidence>
<dbReference type="Proteomes" id="UP001154265">
    <property type="component" value="Unassembled WGS sequence"/>
</dbReference>
<evidence type="ECO:0000313" key="4">
    <source>
        <dbReference type="Proteomes" id="UP001154265"/>
    </source>
</evidence>
<dbReference type="EMBL" id="JAKKUT010000002">
    <property type="protein sequence ID" value="MDG2990079.1"/>
    <property type="molecule type" value="Genomic_DNA"/>
</dbReference>
<sequence length="646" mass="71943">MVLTSPFGTWRSPLTPDLMTSQSIGLGEIRTHGQDIYWLETRPQEKGRSVLVRQEKGWQGNNDHPNPQPVTLLDPSYSVRSRVHEYGGGAYWLDGSQIFFVNEADQQIYGLDPQAGGVPYALTNHPNARFADGVVDRHHNRLICVQEQHSPGEREVINTLVAIPLQRDGERRAPQTLVSGSDFYSSPRLSPDGQFLVWLSWNHPQLPWDGTALWQAQIQGDGLLGEPIKIAGGLEEAVQQPRWLADGRLLYISDRSGWWNLYSYQDGIHQPLYPQDVDCGVPPWVFGQSTYAPLSPDTLVLTYSDRGIWHLGVLHLADQRFTPIDLPHTDIQGLQASSEHSVVFLASSPSHPLGILEWDIRTQALRVLKTSTTLDLDPGYISTPEPIAFPTGSHQTAYGFFYPPQNKDYQGPDSERPPLLVKSHGGPTAASGSGFDLRIQYWTSRGFAVLDVNYRGSTGYGRAYRQQLLGQWGIADVEDSVAGVNYLVAQGRVDGDRVAIRGSSAGGYTTLAALTFTNTFRAGASYYGIGDLEALAKDTHKFEARYLDRLIAPYPAGRDIYYQRSPIHFCEQLSCPVIFFQGLQDKVVPPNQAEQMVTALKAKGIPVTYLTFADERHGFRQGATIIKTLEAELEFYQTFLLKDARI</sequence>
<dbReference type="SUPFAM" id="SSF82171">
    <property type="entry name" value="DPP6 N-terminal domain-like"/>
    <property type="match status" value="1"/>
</dbReference>
<dbReference type="PANTHER" id="PTHR43056">
    <property type="entry name" value="PEPTIDASE S9 PROLYL OLIGOPEPTIDASE"/>
    <property type="match status" value="1"/>
</dbReference>
<proteinExistence type="predicted"/>
<reference evidence="3" key="1">
    <citation type="journal article" date="2022" name="Genome Biol. Evol.">
        <title>A New Gene Family Diagnostic for Intracellular Biomineralization of Amorphous Ca Carbonates by Cyanobacteria.</title>
        <authorList>
            <person name="Benzerara K."/>
            <person name="Duprat E."/>
            <person name="Bitard-Feildel T."/>
            <person name="Caumes G."/>
            <person name="Cassier-Chauvat C."/>
            <person name="Chauvat F."/>
            <person name="Dezi M."/>
            <person name="Diop S.I."/>
            <person name="Gaschignard G."/>
            <person name="Gorgen S."/>
            <person name="Gugger M."/>
            <person name="Lopez-Garcia P."/>
            <person name="Millet M."/>
            <person name="Skouri-Panet F."/>
            <person name="Moreira D."/>
            <person name="Callebaut I."/>
        </authorList>
    </citation>
    <scope>NUCLEOTIDE SEQUENCE</scope>
    <source>
        <strain evidence="3">G9</strain>
    </source>
</reference>
<feature type="domain" description="Peptidase S9 prolyl oligopeptidase catalytic" evidence="2">
    <location>
        <begin position="435"/>
        <end position="639"/>
    </location>
</feature>
<feature type="region of interest" description="Disordered" evidence="1">
    <location>
        <begin position="405"/>
        <end position="429"/>
    </location>
</feature>
<dbReference type="InterPro" id="IPR050585">
    <property type="entry name" value="Xaa-Pro_dipeptidyl-ppase/CocE"/>
</dbReference>
<evidence type="ECO:0000256" key="1">
    <source>
        <dbReference type="SAM" id="MobiDB-lite"/>
    </source>
</evidence>
<reference evidence="3" key="2">
    <citation type="submission" date="2022-01" db="EMBL/GenBank/DDBJ databases">
        <authorList>
            <person name="Zivanovic Y."/>
            <person name="Moreira D."/>
            <person name="Lopez-Garcia P."/>
        </authorList>
    </citation>
    <scope>NUCLEOTIDE SEQUENCE</scope>
    <source>
        <strain evidence="3">G9</strain>
    </source>
</reference>
<protein>
    <submittedName>
        <fullName evidence="3">S9 family peptidase</fullName>
    </submittedName>
</protein>
<keyword evidence="4" id="KW-1185">Reference proteome</keyword>
<comment type="caution">
    <text evidence="3">The sequence shown here is derived from an EMBL/GenBank/DDBJ whole genome shotgun (WGS) entry which is preliminary data.</text>
</comment>
<dbReference type="SUPFAM" id="SSF53474">
    <property type="entry name" value="alpha/beta-Hydrolases"/>
    <property type="match status" value="1"/>
</dbReference>
<dbReference type="RefSeq" id="WP_277865997.1">
    <property type="nucleotide sequence ID" value="NZ_JAKKUT010000002.1"/>
</dbReference>
<evidence type="ECO:0000313" key="3">
    <source>
        <dbReference type="EMBL" id="MDG2990079.1"/>
    </source>
</evidence>
<dbReference type="InterPro" id="IPR001375">
    <property type="entry name" value="Peptidase_S9_cat"/>
</dbReference>
<dbReference type="Pfam" id="PF00326">
    <property type="entry name" value="Peptidase_S9"/>
    <property type="match status" value="1"/>
</dbReference>
<name>A0ABT6EX66_9SYNE</name>
<organism evidence="3 4">
    <name type="scientific">Candidatus Synechococcus calcipolaris G9</name>
    <dbReference type="NCBI Taxonomy" id="1497997"/>
    <lineage>
        <taxon>Bacteria</taxon>
        <taxon>Bacillati</taxon>
        <taxon>Cyanobacteriota</taxon>
        <taxon>Cyanophyceae</taxon>
        <taxon>Synechococcales</taxon>
        <taxon>Synechococcaceae</taxon>
        <taxon>Synechococcus</taxon>
    </lineage>
</organism>
<accession>A0ABT6EX66</accession>